<accession>A0A080ZJC1</accession>
<protein>
    <submittedName>
        <fullName evidence="1">Uncharacterized protein</fullName>
    </submittedName>
</protein>
<sequence>MALINAFIIFRRVQGDRTPGSAPSTHAHFMRLMQMSLLAVGMSGFEGDLSVRALTDTPNSLCRLDTDYRLTIRLYKFKVPYHTEQERKRVKEASTVRLKGLLIAATSKESMGNYLILC</sequence>
<comment type="caution">
    <text evidence="1">The sequence shown here is derived from an EMBL/GenBank/DDBJ whole genome shotgun (WGS) entry which is preliminary data.</text>
</comment>
<organism evidence="1 2">
    <name type="scientific">Phytophthora nicotianae P1976</name>
    <dbReference type="NCBI Taxonomy" id="1317066"/>
    <lineage>
        <taxon>Eukaryota</taxon>
        <taxon>Sar</taxon>
        <taxon>Stramenopiles</taxon>
        <taxon>Oomycota</taxon>
        <taxon>Peronosporomycetes</taxon>
        <taxon>Peronosporales</taxon>
        <taxon>Peronosporaceae</taxon>
        <taxon>Phytophthora</taxon>
    </lineage>
</organism>
<dbReference type="EMBL" id="ANJA01002996">
    <property type="protein sequence ID" value="ETO66732.1"/>
    <property type="molecule type" value="Genomic_DNA"/>
</dbReference>
<gene>
    <name evidence="1" type="ORF">F444_16181</name>
</gene>
<evidence type="ECO:0000313" key="1">
    <source>
        <dbReference type="EMBL" id="ETO66732.1"/>
    </source>
</evidence>
<dbReference type="Proteomes" id="UP000028582">
    <property type="component" value="Unassembled WGS sequence"/>
</dbReference>
<reference evidence="1 2" key="1">
    <citation type="submission" date="2013-11" db="EMBL/GenBank/DDBJ databases">
        <title>The Genome Sequence of Phytophthora parasitica P1976.</title>
        <authorList>
            <consortium name="The Broad Institute Genomics Platform"/>
            <person name="Russ C."/>
            <person name="Tyler B."/>
            <person name="Panabieres F."/>
            <person name="Shan W."/>
            <person name="Tripathy S."/>
            <person name="Grunwald N."/>
            <person name="Machado M."/>
            <person name="Johnson C.S."/>
            <person name="Walker B."/>
            <person name="Young S."/>
            <person name="Zeng Q."/>
            <person name="Gargeya S."/>
            <person name="Fitzgerald M."/>
            <person name="Haas B."/>
            <person name="Abouelleil A."/>
            <person name="Allen A.W."/>
            <person name="Alvarado L."/>
            <person name="Arachchi H.M."/>
            <person name="Berlin A.M."/>
            <person name="Chapman S.B."/>
            <person name="Gainer-Dewar J."/>
            <person name="Goldberg J."/>
            <person name="Griggs A."/>
            <person name="Gujja S."/>
            <person name="Hansen M."/>
            <person name="Howarth C."/>
            <person name="Imamovic A."/>
            <person name="Ireland A."/>
            <person name="Larimer J."/>
            <person name="McCowan C."/>
            <person name="Murphy C."/>
            <person name="Pearson M."/>
            <person name="Poon T.W."/>
            <person name="Priest M."/>
            <person name="Roberts A."/>
            <person name="Saif S."/>
            <person name="Shea T."/>
            <person name="Sisk P."/>
            <person name="Sykes S."/>
            <person name="Wortman J."/>
            <person name="Nusbaum C."/>
            <person name="Birren B."/>
        </authorList>
    </citation>
    <scope>NUCLEOTIDE SEQUENCE [LARGE SCALE GENOMIC DNA]</scope>
    <source>
        <strain evidence="1 2">P1976</strain>
    </source>
</reference>
<proteinExistence type="predicted"/>
<name>A0A080ZJC1_PHYNI</name>
<evidence type="ECO:0000313" key="2">
    <source>
        <dbReference type="Proteomes" id="UP000028582"/>
    </source>
</evidence>
<dbReference type="AlphaFoldDB" id="A0A080ZJC1"/>